<dbReference type="CDD" id="cd19067">
    <property type="entry name" value="PfuEndoQ-like"/>
    <property type="match status" value="1"/>
</dbReference>
<keyword evidence="2" id="KW-1185">Reference proteome</keyword>
<dbReference type="RefSeq" id="WP_066234655.1">
    <property type="nucleotide sequence ID" value="NZ_JALKTV010000001.1"/>
</dbReference>
<dbReference type="PATRIC" id="fig|46224.3.peg.194"/>
<dbReference type="AlphaFoldDB" id="A0A150KMQ9"/>
<sequence length="387" mass="43056">MKKYFVDLHIHIGRTKTGKPVKITASKTLTLTNILHAAKLPKGLDMIGIIDCHSPEVIAEIEDLLQNEELVEMEDGGFSFQDSVTLIPGVEIEVNDENCKGPLHVLGYFPSLKKIKEFSNWYTGKVKNNQLSTQRIREDARSLQKKIKSLDGIFIPAHVFTPFKSLYGKGVESSLTEVLDPNLIDAIELGLSSNTEMADHIKELHDYTFVSNSDAHSLAKIAREYQVMKLEEPTFLALKKALHHKDGNEIVANYGLNPYLGKYHETTCAKCFTKKIGDTCEQCGSTKFTKGVADRIKELTTANSVPDRPPYIHQVPLDFLPGLGPKTMAKLLDHFGTEMNILHNVPKEEIEKLVKMDLAELIIKARNGDLQLSAGGGGQYGKVSDKQ</sequence>
<name>A0A150KMQ9_9BACI</name>
<reference evidence="1 2" key="1">
    <citation type="submission" date="2016-01" db="EMBL/GenBank/DDBJ databases">
        <title>Genome Sequences of Twelve Sporeforming Bacillus Species Isolated from Foods.</title>
        <authorList>
            <person name="Berendsen E.M."/>
            <person name="Wells-Bennik M.H."/>
            <person name="Krawcyk A.O."/>
            <person name="De Jong A."/>
            <person name="Holsappel S."/>
            <person name="Eijlander R.T."/>
            <person name="Kuipers O.P."/>
        </authorList>
    </citation>
    <scope>NUCLEOTIDE SEQUENCE [LARGE SCALE GENOMIC DNA]</scope>
    <source>
        <strain evidence="1 2">B4102</strain>
    </source>
</reference>
<dbReference type="SUPFAM" id="SSF47781">
    <property type="entry name" value="RuvA domain 2-like"/>
    <property type="match status" value="1"/>
</dbReference>
<dbReference type="PANTHER" id="PTHR40084">
    <property type="entry name" value="PHOSPHOHYDROLASE, PHP FAMILY"/>
    <property type="match status" value="1"/>
</dbReference>
<evidence type="ECO:0000313" key="2">
    <source>
        <dbReference type="Proteomes" id="UP000075666"/>
    </source>
</evidence>
<dbReference type="InterPro" id="IPR016195">
    <property type="entry name" value="Pol/histidinol_Pase-like"/>
</dbReference>
<dbReference type="Gene3D" id="3.20.20.140">
    <property type="entry name" value="Metal-dependent hydrolases"/>
    <property type="match status" value="1"/>
</dbReference>
<organism evidence="1 2">
    <name type="scientific">Heyndrickxia sporothermodurans</name>
    <dbReference type="NCBI Taxonomy" id="46224"/>
    <lineage>
        <taxon>Bacteria</taxon>
        <taxon>Bacillati</taxon>
        <taxon>Bacillota</taxon>
        <taxon>Bacilli</taxon>
        <taxon>Bacillales</taxon>
        <taxon>Bacillaceae</taxon>
        <taxon>Heyndrickxia</taxon>
    </lineage>
</organism>
<comment type="caution">
    <text evidence="1">The sequence shown here is derived from an EMBL/GenBank/DDBJ whole genome shotgun (WGS) entry which is preliminary data.</text>
</comment>
<dbReference type="GeneID" id="62498278"/>
<dbReference type="InterPro" id="IPR010994">
    <property type="entry name" value="RuvA_2-like"/>
</dbReference>
<dbReference type="EMBL" id="LQYN01000097">
    <property type="protein sequence ID" value="KYC95182.1"/>
    <property type="molecule type" value="Genomic_DNA"/>
</dbReference>
<evidence type="ECO:0000313" key="1">
    <source>
        <dbReference type="EMBL" id="KYC95182.1"/>
    </source>
</evidence>
<accession>A0A150KMQ9</accession>
<dbReference type="OrthoDB" id="9810135at2"/>
<dbReference type="PANTHER" id="PTHR40084:SF1">
    <property type="entry name" value="PHOSPHOTRANSFERASE"/>
    <property type="match status" value="1"/>
</dbReference>
<gene>
    <name evidence="1" type="ORF">B4102_1453</name>
</gene>
<dbReference type="SUPFAM" id="SSF89550">
    <property type="entry name" value="PHP domain-like"/>
    <property type="match status" value="1"/>
</dbReference>
<protein>
    <submittedName>
        <fullName evidence="1">Uncharacterized protein</fullName>
    </submittedName>
</protein>
<dbReference type="STRING" id="46224.B4102_1453"/>
<dbReference type="Proteomes" id="UP000075666">
    <property type="component" value="Unassembled WGS sequence"/>
</dbReference>
<dbReference type="Gene3D" id="1.10.150.20">
    <property type="entry name" value="5' to 3' exonuclease, C-terminal subdomain"/>
    <property type="match status" value="1"/>
</dbReference>
<proteinExistence type="predicted"/>